<dbReference type="EMBL" id="DTAB01000216">
    <property type="protein sequence ID" value="HGN85266.1"/>
    <property type="molecule type" value="Genomic_DNA"/>
</dbReference>
<accession>A0A7V4EFV7</accession>
<sequence>MSRKLALFWSGLVLLAACQLAPQSGEGFQALGVLGGTPERPTLMGKVLDTAGANLTKEGEAFAGTLLPGMVVQVSGTDLGSTVRVTSLEVQVELKGPITSLDTTAGTLEVLGQRVLTDASTRIYQKAGSTYRTLLLADLAVGDVVEVHGTATDSGVLATYIERYPETTQEVELEGQATDLDSTAKTFLLNGYLVDYSWARVEGTPADGAWVEVKGILSGTTIQASKVEFKTSGNSGYGASRRVELEGPILGLDPAQKTFQLLGYTVDYSAANVVGTVVDGAYVEAKGQVDASDPTLFHAQLVKVKYPSSRTPKAEAKGQVTAIDPAARTFELGSLRFYVDDHTVLKRDDPDGPLAFADIRVGDYAEVYYDPTATDAEGRYYAVKVEVKGTGSGGDTSEWKGLVAAVDRTAYTFQLLGYLVTTTPSTQFEARDQHLTREDFFTLLREGDRVEVKGTLSGTTIQASKVELKGR</sequence>
<organism evidence="3">
    <name type="scientific">Thermus tengchongensis</name>
    <dbReference type="NCBI Taxonomy" id="1214928"/>
    <lineage>
        <taxon>Bacteria</taxon>
        <taxon>Thermotogati</taxon>
        <taxon>Deinococcota</taxon>
        <taxon>Deinococci</taxon>
        <taxon>Thermales</taxon>
        <taxon>Thermaceae</taxon>
        <taxon>Thermus</taxon>
    </lineage>
</organism>
<keyword evidence="1" id="KW-0732">Signal</keyword>
<feature type="domain" description="DUF5666" evidence="2">
    <location>
        <begin position="317"/>
        <end position="386"/>
    </location>
</feature>
<dbReference type="PROSITE" id="PS51257">
    <property type="entry name" value="PROKAR_LIPOPROTEIN"/>
    <property type="match status" value="1"/>
</dbReference>
<evidence type="ECO:0000313" key="3">
    <source>
        <dbReference type="EMBL" id="HGN85266.1"/>
    </source>
</evidence>
<feature type="domain" description="DUF5666" evidence="2">
    <location>
        <begin position="95"/>
        <end position="162"/>
    </location>
</feature>
<dbReference type="InterPro" id="IPR043724">
    <property type="entry name" value="DUF5666"/>
</dbReference>
<dbReference type="Pfam" id="PF18914">
    <property type="entry name" value="DUF5666"/>
    <property type="match status" value="4"/>
</dbReference>
<dbReference type="AlphaFoldDB" id="A0A7V4EFV7"/>
<feature type="signal peptide" evidence="1">
    <location>
        <begin position="1"/>
        <end position="21"/>
    </location>
</feature>
<feature type="domain" description="DUF5666" evidence="2">
    <location>
        <begin position="174"/>
        <end position="228"/>
    </location>
</feature>
<feature type="chain" id="PRO_5030868319" description="DUF5666 domain-containing protein" evidence="1">
    <location>
        <begin position="22"/>
        <end position="471"/>
    </location>
</feature>
<evidence type="ECO:0000256" key="1">
    <source>
        <dbReference type="SAM" id="SignalP"/>
    </source>
</evidence>
<gene>
    <name evidence="3" type="ORF">ENT80_03730</name>
</gene>
<feature type="domain" description="DUF5666" evidence="2">
    <location>
        <begin position="400"/>
        <end position="467"/>
    </location>
</feature>
<proteinExistence type="predicted"/>
<evidence type="ECO:0000259" key="2">
    <source>
        <dbReference type="Pfam" id="PF18914"/>
    </source>
</evidence>
<name>A0A7V4EFV7_9DEIN</name>
<comment type="caution">
    <text evidence="3">The sequence shown here is derived from an EMBL/GenBank/DDBJ whole genome shotgun (WGS) entry which is preliminary data.</text>
</comment>
<reference evidence="3" key="1">
    <citation type="journal article" date="2020" name="mSystems">
        <title>Genome- and Community-Level Interaction Insights into Carbon Utilization and Element Cycling Functions of Hydrothermarchaeota in Hydrothermal Sediment.</title>
        <authorList>
            <person name="Zhou Z."/>
            <person name="Liu Y."/>
            <person name="Xu W."/>
            <person name="Pan J."/>
            <person name="Luo Z.H."/>
            <person name="Li M."/>
        </authorList>
    </citation>
    <scope>NUCLEOTIDE SEQUENCE [LARGE SCALE GENOMIC DNA]</scope>
    <source>
        <strain evidence="3">SpSt-611</strain>
    </source>
</reference>
<protein>
    <recommendedName>
        <fullName evidence="2">DUF5666 domain-containing protein</fullName>
    </recommendedName>
</protein>